<reference evidence="2" key="1">
    <citation type="submission" date="2020-05" db="EMBL/GenBank/DDBJ databases">
        <authorList>
            <person name="Chiriac C."/>
            <person name="Salcher M."/>
            <person name="Ghai R."/>
            <person name="Kavagutti S V."/>
        </authorList>
    </citation>
    <scope>NUCLEOTIDE SEQUENCE</scope>
</reference>
<proteinExistence type="predicted"/>
<sequence>MNTLTWIVIALVVVAIYLSQMAGRLDRLHIRVDNSRRALQDQLLRRASEAAELAALPGATTPDSAVAFDTYSHVVRRDEEINPDIEEALTVALNFALPDAQTIAAIAGIPGGSEILDELQGTCRKVEYAKTFHDDAVRQCQTMRRKPIVKIFRLWGTAAWPERLECDLTQPDGFA</sequence>
<dbReference type="AlphaFoldDB" id="A0A6J6W0Y2"/>
<evidence type="ECO:0000313" key="2">
    <source>
        <dbReference type="EMBL" id="CAB4776738.1"/>
    </source>
</evidence>
<name>A0A6J6W0Y2_9ZZZZ</name>
<keyword evidence="1" id="KW-0472">Membrane</keyword>
<accession>A0A6J6W0Y2</accession>
<organism evidence="2">
    <name type="scientific">freshwater metagenome</name>
    <dbReference type="NCBI Taxonomy" id="449393"/>
    <lineage>
        <taxon>unclassified sequences</taxon>
        <taxon>metagenomes</taxon>
        <taxon>ecological metagenomes</taxon>
    </lineage>
</organism>
<keyword evidence="1" id="KW-1133">Transmembrane helix</keyword>
<dbReference type="EMBL" id="CAEZZX010000069">
    <property type="protein sequence ID" value="CAB4776738.1"/>
    <property type="molecule type" value="Genomic_DNA"/>
</dbReference>
<evidence type="ECO:0000256" key="1">
    <source>
        <dbReference type="SAM" id="Phobius"/>
    </source>
</evidence>
<gene>
    <name evidence="2" type="ORF">UFOPK2938_00458</name>
</gene>
<feature type="transmembrane region" description="Helical" evidence="1">
    <location>
        <begin position="6"/>
        <end position="23"/>
    </location>
</feature>
<protein>
    <submittedName>
        <fullName evidence="2">Unannotated protein</fullName>
    </submittedName>
</protein>
<keyword evidence="1" id="KW-0812">Transmembrane</keyword>